<dbReference type="Proteomes" id="UP000013877">
    <property type="component" value="Unassembled WGS sequence"/>
</dbReference>
<dbReference type="AlphaFoldDB" id="R2PDI4"/>
<reference evidence="2 4" key="2">
    <citation type="submission" date="2013-03" db="EMBL/GenBank/DDBJ databases">
        <title>The Genome Sequence of Enterococcus raffinosus ATCC_49464 (PacBio/Illumina hybrid assembly).</title>
        <authorList>
            <consortium name="The Broad Institute Genomics Platform"/>
            <consortium name="The Broad Institute Genome Sequencing Center for Infectious Disease"/>
            <person name="Earl A."/>
            <person name="Russ C."/>
            <person name="Gilmore M."/>
            <person name="Surin D."/>
            <person name="Walker B."/>
            <person name="Young S."/>
            <person name="Zeng Q."/>
            <person name="Gargeya S."/>
            <person name="Fitzgerald M."/>
            <person name="Haas B."/>
            <person name="Abouelleil A."/>
            <person name="Allen A.W."/>
            <person name="Alvarado L."/>
            <person name="Arachchi H.M."/>
            <person name="Berlin A.M."/>
            <person name="Chapman S.B."/>
            <person name="Gainer-Dewar J."/>
            <person name="Goldberg J."/>
            <person name="Griggs A."/>
            <person name="Gujja S."/>
            <person name="Hansen M."/>
            <person name="Howarth C."/>
            <person name="Imamovic A."/>
            <person name="Ireland A."/>
            <person name="Larimer J."/>
            <person name="McCowan C."/>
            <person name="Murphy C."/>
            <person name="Pearson M."/>
            <person name="Poon T.W."/>
            <person name="Priest M."/>
            <person name="Roberts A."/>
            <person name="Saif S."/>
            <person name="Shea T."/>
            <person name="Sisk P."/>
            <person name="Sykes S."/>
            <person name="Wortman J."/>
            <person name="Nusbaum C."/>
            <person name="Birren B."/>
        </authorList>
    </citation>
    <scope>NUCLEOTIDE SEQUENCE [LARGE SCALE GENOMIC DNA]</scope>
    <source>
        <strain evidence="2 4">ATCC 49464</strain>
    </source>
</reference>
<evidence type="ECO:0000313" key="3">
    <source>
        <dbReference type="Proteomes" id="UP000013877"/>
    </source>
</evidence>
<reference evidence="1 3" key="1">
    <citation type="submission" date="2013-02" db="EMBL/GenBank/DDBJ databases">
        <title>The Genome Sequence of Enterococcus raffinosus ATCC_49464.</title>
        <authorList>
            <consortium name="The Broad Institute Genome Sequencing Platform"/>
            <consortium name="The Broad Institute Genome Sequencing Center for Infectious Disease"/>
            <person name="Earl A.M."/>
            <person name="Gilmore M.S."/>
            <person name="Lebreton F."/>
            <person name="Walker B."/>
            <person name="Young S.K."/>
            <person name="Zeng Q."/>
            <person name="Gargeya S."/>
            <person name="Fitzgerald M."/>
            <person name="Haas B."/>
            <person name="Abouelleil A."/>
            <person name="Alvarado L."/>
            <person name="Arachchi H.M."/>
            <person name="Berlin A.M."/>
            <person name="Chapman S.B."/>
            <person name="Dewar J."/>
            <person name="Goldberg J."/>
            <person name="Griggs A."/>
            <person name="Gujja S."/>
            <person name="Hansen M."/>
            <person name="Howarth C."/>
            <person name="Imamovic A."/>
            <person name="Larimer J."/>
            <person name="McCowan C."/>
            <person name="Murphy C."/>
            <person name="Neiman D."/>
            <person name="Pearson M."/>
            <person name="Priest M."/>
            <person name="Roberts A."/>
            <person name="Saif S."/>
            <person name="Shea T."/>
            <person name="Sisk P."/>
            <person name="Sykes S."/>
            <person name="Wortman J."/>
            <person name="Nusbaum C."/>
            <person name="Birren B."/>
        </authorList>
    </citation>
    <scope>NUCLEOTIDE SEQUENCE [LARGE SCALE GENOMIC DNA]</scope>
    <source>
        <strain evidence="1 3">ATCC 49464</strain>
    </source>
</reference>
<dbReference type="Proteomes" id="UP000014158">
    <property type="component" value="Unassembled WGS sequence"/>
</dbReference>
<dbReference type="EMBL" id="ASWF01000002">
    <property type="protein sequence ID" value="EOT77785.1"/>
    <property type="molecule type" value="Genomic_DNA"/>
</dbReference>
<dbReference type="EMBL" id="AJAL01000001">
    <property type="protein sequence ID" value="EOH82377.1"/>
    <property type="molecule type" value="Genomic_DNA"/>
</dbReference>
<name>R2PDI4_9ENTE</name>
<proteinExistence type="predicted"/>
<organism evidence="1 3">
    <name type="scientific">Enterococcus raffinosus ATCC 49464</name>
    <dbReference type="NCBI Taxonomy" id="1158602"/>
    <lineage>
        <taxon>Bacteria</taxon>
        <taxon>Bacillati</taxon>
        <taxon>Bacillota</taxon>
        <taxon>Bacilli</taxon>
        <taxon>Lactobacillales</taxon>
        <taxon>Enterococcaceae</taxon>
        <taxon>Enterococcus</taxon>
    </lineage>
</organism>
<accession>R2PDI4</accession>
<comment type="caution">
    <text evidence="1">The sequence shown here is derived from an EMBL/GenBank/DDBJ whole genome shotgun (WGS) entry which is preliminary data.</text>
</comment>
<dbReference type="PATRIC" id="fig|1158602.3.peg.626"/>
<dbReference type="eggNOG" id="COG3711">
    <property type="taxonomic scope" value="Bacteria"/>
</dbReference>
<dbReference type="RefSeq" id="WP_010743951.1">
    <property type="nucleotide sequence ID" value="NZ_ASWF01000002.1"/>
</dbReference>
<evidence type="ECO:0000313" key="2">
    <source>
        <dbReference type="EMBL" id="EOT77785.1"/>
    </source>
</evidence>
<protein>
    <submittedName>
        <fullName evidence="1">Uncharacterized protein</fullName>
    </submittedName>
</protein>
<dbReference type="OrthoDB" id="2191679at2"/>
<evidence type="ECO:0000313" key="4">
    <source>
        <dbReference type="Proteomes" id="UP000014158"/>
    </source>
</evidence>
<dbReference type="HOGENOM" id="CLU_043933_1_0_9"/>
<sequence length="490" mass="57906">MIEDYIEKDIVRRVKIVQYFFDVHTINFVEVANRLNVTSNTIKADCEKIRLLLEQWIARCQYTTSDITLIFSPKVSRYQLVRIIYSDSRFLNVCARYICGDTDYLSIVEEEFVSVTKSFAIKKQVEKFFKETLGGWPKIEASEEIKYRFLIVSICMRSDFLMNKLDSEKLELADCLARKILSKFLNQAVEREYSSLQLIIYFSFIRSEKNRLSINEEDKEYIYTGLIFNQIEEVIKNSELSLPPSCLNEEEIMLISVVYRNLSYNPPSYIFLEVDYKYQKDRLMRNFKSLDVLVDLIEIEFKVHLRGNIIFERSFFNLMYFSKWQLNCFFLERSRYLSKKQLEVKDRLVSILQKWENYCEGVVPHFTEVNLENFCIRVSPIVIPEELTELSPLLIVAEDSYSHVCYREKLKLWLSSECVSIDDRLYYSLEEIPSYYFNRDCIIVCEKSLLNLKVPIGKGTIFPIANNSILDDIKSIIVSIYEKKAKSDNT</sequence>
<gene>
    <name evidence="2" type="ORF">I590_01322</name>
    <name evidence="1" type="ORF">UAK_00613</name>
</gene>
<evidence type="ECO:0000313" key="1">
    <source>
        <dbReference type="EMBL" id="EOH82377.1"/>
    </source>
</evidence>
<keyword evidence="4" id="KW-1185">Reference proteome</keyword>